<evidence type="ECO:0008006" key="5">
    <source>
        <dbReference type="Google" id="ProtNLM"/>
    </source>
</evidence>
<keyword evidence="2" id="KW-1133">Transmembrane helix</keyword>
<protein>
    <recommendedName>
        <fullName evidence="5">Stage II sporulation protein B</fullName>
    </recommendedName>
</protein>
<feature type="region of interest" description="Disordered" evidence="1">
    <location>
        <begin position="146"/>
        <end position="165"/>
    </location>
</feature>
<proteinExistence type="predicted"/>
<dbReference type="RefSeq" id="WP_035194061.1">
    <property type="nucleotide sequence ID" value="NZ_JJRY01000003.1"/>
</dbReference>
<keyword evidence="2" id="KW-0812">Transmembrane</keyword>
<feature type="compositionally biased region" description="Polar residues" evidence="1">
    <location>
        <begin position="155"/>
        <end position="165"/>
    </location>
</feature>
<dbReference type="Proteomes" id="UP000027936">
    <property type="component" value="Unassembled WGS sequence"/>
</dbReference>
<sequence length="383" mass="42202">MDKQKVERISIRINGKERVFLSDEELNQEISAAKEVDDGLPEADIDHFETFVIEDLVEQESERNNVIDFEERRNGKKKYTSKSFNRNHAFQLNKKKRRPLLTSGGGRKPDPILKKFIAVLISAIIIGVGFGYVVLSLFTDFSEGQSEGEPHMTVDNGQAANGSNGATSDVPSGVILGPIVANPATAANGIAPLSVQIIQGGAFESVEAANQIANALKKNGNAAVVMPGSQPVLMFIGLGVDRNEAEIISQLYLNNGQEVYLKSFGLSEIKAGKVSNEKEAAFVSAGITLYQSLLGLSTETFDQKKIEQAIWKDIEAKFSQWNQSKPQELPASLEQFTNSISKTYQYLASYQIKADEQQLWNSQQALLEGLLSYKKWHDEKVAQ</sequence>
<dbReference type="OrthoDB" id="2964557at2"/>
<gene>
    <name evidence="3" type="ORF">M670_01213</name>
</gene>
<evidence type="ECO:0000313" key="3">
    <source>
        <dbReference type="EMBL" id="KEF39445.1"/>
    </source>
</evidence>
<comment type="caution">
    <text evidence="3">The sequence shown here is derived from an EMBL/GenBank/DDBJ whole genome shotgun (WGS) entry which is preliminary data.</text>
</comment>
<dbReference type="PATRIC" id="fig|1348973.3.peg.1185"/>
<reference evidence="3 4" key="1">
    <citation type="submission" date="2014-04" db="EMBL/GenBank/DDBJ databases">
        <title>Draft genome sequence of Bacillus azotoformans MEV2011, a (co-) denitrifying strain unable to grow in the presence of oxygen.</title>
        <authorList>
            <person name="Nielsen M."/>
            <person name="Schreiber L."/>
            <person name="Finster K."/>
            <person name="Schramm A."/>
        </authorList>
    </citation>
    <scope>NUCLEOTIDE SEQUENCE [LARGE SCALE GENOMIC DNA]</scope>
    <source>
        <strain evidence="3 4">MEV2011</strain>
    </source>
</reference>
<dbReference type="AlphaFoldDB" id="A0A072P1S7"/>
<name>A0A072P1S7_SCHAZ</name>
<keyword evidence="2" id="KW-0472">Membrane</keyword>
<organism evidence="3 4">
    <name type="scientific">Schinkia azotoformans MEV2011</name>
    <dbReference type="NCBI Taxonomy" id="1348973"/>
    <lineage>
        <taxon>Bacteria</taxon>
        <taxon>Bacillati</taxon>
        <taxon>Bacillota</taxon>
        <taxon>Bacilli</taxon>
        <taxon>Bacillales</taxon>
        <taxon>Bacillaceae</taxon>
        <taxon>Calidifontibacillus/Schinkia group</taxon>
        <taxon>Schinkia</taxon>
    </lineage>
</organism>
<evidence type="ECO:0000256" key="1">
    <source>
        <dbReference type="SAM" id="MobiDB-lite"/>
    </source>
</evidence>
<accession>A0A072P1S7</accession>
<feature type="transmembrane region" description="Helical" evidence="2">
    <location>
        <begin position="116"/>
        <end position="138"/>
    </location>
</feature>
<evidence type="ECO:0000256" key="2">
    <source>
        <dbReference type="SAM" id="Phobius"/>
    </source>
</evidence>
<evidence type="ECO:0000313" key="4">
    <source>
        <dbReference type="Proteomes" id="UP000027936"/>
    </source>
</evidence>
<dbReference type="EMBL" id="JJRY01000003">
    <property type="protein sequence ID" value="KEF39445.1"/>
    <property type="molecule type" value="Genomic_DNA"/>
</dbReference>